<keyword evidence="2" id="KW-0472">Membrane</keyword>
<evidence type="ECO:0000256" key="2">
    <source>
        <dbReference type="SAM" id="Phobius"/>
    </source>
</evidence>
<keyword evidence="2" id="KW-1133">Transmembrane helix</keyword>
<dbReference type="PANTHER" id="PTHR40940">
    <property type="entry name" value="PROTEIN BATD-RELATED"/>
    <property type="match status" value="1"/>
</dbReference>
<dbReference type="PANTHER" id="PTHR40940:SF1">
    <property type="entry name" value="PROTEIN BATD"/>
    <property type="match status" value="1"/>
</dbReference>
<gene>
    <name evidence="4" type="ORF">Thi970DRAFT_03279</name>
</gene>
<protein>
    <recommendedName>
        <fullName evidence="3">DUF7939 domain-containing protein</fullName>
    </recommendedName>
</protein>
<dbReference type="Pfam" id="PF25607">
    <property type="entry name" value="DUF7939"/>
    <property type="match status" value="1"/>
</dbReference>
<dbReference type="InterPro" id="IPR025738">
    <property type="entry name" value="BatD"/>
</dbReference>
<keyword evidence="2" id="KW-0812">Transmembrane</keyword>
<sequence length="655" mass="70098">MIAGLNRPGFKITRRLLGANRLIPIAMLLLLVWPLLASAAVTTTLDRQQLYEGDVLNLTIESSGQRQGAEPDLTPLEQDFDILGTSRGSQISIINGRASSSQQWRISLKPKRLGELNIPVLAIGDESTQPMQVQVSELPASALGSPGDDVFVELELERPAGTAADEPVMVQQQLPLVVRLYSALPLRGGTLTEPRAEGAVLERLGGDQRYSANRNGREYQVIERRYSLSPERSGELRIPPVVFEGELTPGASGGTGGARQRSRLDRMFEDFPFANDFATSPLAMLEPGQPVRAQSRALALEVTARPEAFAGGNWLPAEALSVADSWAASPPSLRVGEPVTRTLTLTAKGLVGSQIADVDMQVPDDVRAYREPTENETQTDGQGVYAVSRQSMTLIPTRAGTLELPELRVRWWDITAQRERETLVPALSLAVAAAAGQQAPDGEALEAQPDIEALEAQPDSPAREDQGLETMDQAATPSEKTENETDQRVSLLVAALLALLALVAAGVLAMMAMRKRGLTGAAASSGQTSASGPAKAKPAPPRLGALREAVRQAAEQHQPQATAEALLALGRTTWPDDPPLNLSMLARRLTERTEARETDTSAAAAITELERALYAPPGAGWSGDGFWDLVRPALGSADAPVKDAQGELPPLYPDR</sequence>
<dbReference type="OrthoDB" id="5293418at2"/>
<dbReference type="InterPro" id="IPR057699">
    <property type="entry name" value="DUF7939"/>
</dbReference>
<reference evidence="5" key="1">
    <citation type="submission" date="2011-06" db="EMBL/GenBank/DDBJ databases">
        <authorList>
            <consortium name="US DOE Joint Genome Institute (JGI-PGF)"/>
            <person name="Lucas S."/>
            <person name="Han J."/>
            <person name="Lapidus A."/>
            <person name="Cheng J.-F."/>
            <person name="Goodwin L."/>
            <person name="Pitluck S."/>
            <person name="Peters L."/>
            <person name="Land M.L."/>
            <person name="Hauser L."/>
            <person name="Vogl K."/>
            <person name="Liu Z."/>
            <person name="Overmann J."/>
            <person name="Frigaard N.-U."/>
            <person name="Bryant D.A."/>
            <person name="Woyke T.J."/>
        </authorList>
    </citation>
    <scope>NUCLEOTIDE SEQUENCE [LARGE SCALE GENOMIC DNA]</scope>
    <source>
        <strain evidence="5">970</strain>
    </source>
</reference>
<accession>H8Z6I9</accession>
<feature type="domain" description="DUF7939" evidence="3">
    <location>
        <begin position="545"/>
        <end position="633"/>
    </location>
</feature>
<evidence type="ECO:0000313" key="4">
    <source>
        <dbReference type="EMBL" id="EIC19687.1"/>
    </source>
</evidence>
<proteinExistence type="predicted"/>
<organism evidence="4 5">
    <name type="scientific">Thiorhodovibrio frisius</name>
    <dbReference type="NCBI Taxonomy" id="631362"/>
    <lineage>
        <taxon>Bacteria</taxon>
        <taxon>Pseudomonadati</taxon>
        <taxon>Pseudomonadota</taxon>
        <taxon>Gammaproteobacteria</taxon>
        <taxon>Chromatiales</taxon>
        <taxon>Chromatiaceae</taxon>
        <taxon>Thiorhodovibrio</taxon>
    </lineage>
</organism>
<dbReference type="eggNOG" id="COG0457">
    <property type="taxonomic scope" value="Bacteria"/>
</dbReference>
<name>H8Z6I9_9GAMM</name>
<dbReference type="Proteomes" id="UP000002964">
    <property type="component" value="Unassembled WGS sequence"/>
</dbReference>
<dbReference type="Pfam" id="PF13584">
    <property type="entry name" value="BatD"/>
    <property type="match status" value="1"/>
</dbReference>
<evidence type="ECO:0000256" key="1">
    <source>
        <dbReference type="SAM" id="MobiDB-lite"/>
    </source>
</evidence>
<reference evidence="4 5" key="2">
    <citation type="submission" date="2011-11" db="EMBL/GenBank/DDBJ databases">
        <authorList>
            <consortium name="US DOE Joint Genome Institute"/>
            <person name="Lucas S."/>
            <person name="Han J."/>
            <person name="Lapidus A."/>
            <person name="Cheng J.-F."/>
            <person name="Goodwin L."/>
            <person name="Pitluck S."/>
            <person name="Peters L."/>
            <person name="Ovchinnikova G."/>
            <person name="Zhang X."/>
            <person name="Detter J.C."/>
            <person name="Han C."/>
            <person name="Tapia R."/>
            <person name="Land M."/>
            <person name="Hauser L."/>
            <person name="Kyrpides N."/>
            <person name="Ivanova N."/>
            <person name="Pagani I."/>
            <person name="Vogl K."/>
            <person name="Liu Z."/>
            <person name="Overmann J."/>
            <person name="Frigaard N.-U."/>
            <person name="Bryant D."/>
            <person name="Woyke T."/>
        </authorList>
    </citation>
    <scope>NUCLEOTIDE SEQUENCE [LARGE SCALE GENOMIC DNA]</scope>
    <source>
        <strain evidence="4 5">970</strain>
    </source>
</reference>
<dbReference type="EMBL" id="JH603170">
    <property type="protein sequence ID" value="EIC19687.1"/>
    <property type="molecule type" value="Genomic_DNA"/>
</dbReference>
<keyword evidence="5" id="KW-1185">Reference proteome</keyword>
<dbReference type="AlphaFoldDB" id="H8Z6I9"/>
<dbReference type="STRING" id="631362.Thi970DRAFT_03279"/>
<evidence type="ECO:0000259" key="3">
    <source>
        <dbReference type="Pfam" id="PF25607"/>
    </source>
</evidence>
<evidence type="ECO:0000313" key="5">
    <source>
        <dbReference type="Proteomes" id="UP000002964"/>
    </source>
</evidence>
<feature type="region of interest" description="Disordered" evidence="1">
    <location>
        <begin position="457"/>
        <end position="484"/>
    </location>
</feature>
<feature type="transmembrane region" description="Helical" evidence="2">
    <location>
        <begin position="489"/>
        <end position="509"/>
    </location>
</feature>
<dbReference type="HOGENOM" id="CLU_031701_1_0_6"/>